<feature type="signal peptide" evidence="2">
    <location>
        <begin position="1"/>
        <end position="20"/>
    </location>
</feature>
<evidence type="ECO:0000313" key="4">
    <source>
        <dbReference type="EMBL" id="RPE13327.1"/>
    </source>
</evidence>
<keyword evidence="5" id="KW-1185">Reference proteome</keyword>
<comment type="caution">
    <text evidence="4">The sequence shown here is derived from an EMBL/GenBank/DDBJ whole genome shotgun (WGS) entry which is preliminary data.</text>
</comment>
<protein>
    <recommendedName>
        <fullName evidence="3">Outer membrane protein beta-barrel domain-containing protein</fullName>
    </recommendedName>
</protein>
<dbReference type="SUPFAM" id="SSF56925">
    <property type="entry name" value="OMPA-like"/>
    <property type="match status" value="1"/>
</dbReference>
<dbReference type="Pfam" id="PF13505">
    <property type="entry name" value="OMP_b-brl"/>
    <property type="match status" value="1"/>
</dbReference>
<keyword evidence="1 2" id="KW-0732">Signal</keyword>
<dbReference type="RefSeq" id="WP_123845844.1">
    <property type="nucleotide sequence ID" value="NZ_RPDH01000001.1"/>
</dbReference>
<evidence type="ECO:0000259" key="3">
    <source>
        <dbReference type="Pfam" id="PF13505"/>
    </source>
</evidence>
<dbReference type="Gene3D" id="2.40.160.20">
    <property type="match status" value="1"/>
</dbReference>
<evidence type="ECO:0000313" key="5">
    <source>
        <dbReference type="Proteomes" id="UP000278351"/>
    </source>
</evidence>
<evidence type="ECO:0000256" key="1">
    <source>
        <dbReference type="ARBA" id="ARBA00022729"/>
    </source>
</evidence>
<feature type="chain" id="PRO_5018091530" description="Outer membrane protein beta-barrel domain-containing protein" evidence="2">
    <location>
        <begin position="21"/>
        <end position="204"/>
    </location>
</feature>
<dbReference type="AlphaFoldDB" id="A0A3N4QBH7"/>
<evidence type="ECO:0000256" key="2">
    <source>
        <dbReference type="SAM" id="SignalP"/>
    </source>
</evidence>
<dbReference type="InterPro" id="IPR011250">
    <property type="entry name" value="OMP/PagP_B-barrel"/>
</dbReference>
<name>A0A3N4QBH7_9BACT</name>
<sequence length="204" mass="22099">MKKMIVMAVLGLMGTQFAKAQVKKGNFLLGGNVNVSTSTTKPDGSDNKITNTTFGISPKAGYALSDKWMIGVFVGTDFGTEKEKVGTVETKTQHTEFMPGVFVRNYHQLGESKFAFFGEANVGYGFRTNKTNGTETAKINTISANVLPGISYFVTKCFVLEGSFGGLNYSNISTEPQPTGTKVKTNSFDLTFTKEINVGVSFLF</sequence>
<proteinExistence type="predicted"/>
<dbReference type="EMBL" id="RPDH01000001">
    <property type="protein sequence ID" value="RPE13327.1"/>
    <property type="molecule type" value="Genomic_DNA"/>
</dbReference>
<dbReference type="Proteomes" id="UP000278351">
    <property type="component" value="Unassembled WGS sequence"/>
</dbReference>
<accession>A0A3N4QBH7</accession>
<dbReference type="InterPro" id="IPR027385">
    <property type="entry name" value="Beta-barrel_OMP"/>
</dbReference>
<reference evidence="4 5" key="1">
    <citation type="submission" date="2018-11" db="EMBL/GenBank/DDBJ databases">
        <title>Chitinophaga lutea sp.nov., isolate from arsenic contaminated soil.</title>
        <authorList>
            <person name="Zong Y."/>
        </authorList>
    </citation>
    <scope>NUCLEOTIDE SEQUENCE [LARGE SCALE GENOMIC DNA]</scope>
    <source>
        <strain evidence="4 5">ZY74</strain>
    </source>
</reference>
<gene>
    <name evidence="4" type="ORF">EGT74_07305</name>
</gene>
<feature type="domain" description="Outer membrane protein beta-barrel" evidence="3">
    <location>
        <begin position="6"/>
        <end position="192"/>
    </location>
</feature>
<organism evidence="4 5">
    <name type="scientific">Chitinophaga lutea</name>
    <dbReference type="NCBI Taxonomy" id="2488634"/>
    <lineage>
        <taxon>Bacteria</taxon>
        <taxon>Pseudomonadati</taxon>
        <taxon>Bacteroidota</taxon>
        <taxon>Chitinophagia</taxon>
        <taxon>Chitinophagales</taxon>
        <taxon>Chitinophagaceae</taxon>
        <taxon>Chitinophaga</taxon>
    </lineage>
</organism>
<dbReference type="OrthoDB" id="945117at2"/>